<sequence>MILLTWLVSLALNAPGQLSFDSVIQLLEGRSGAYAGAHPPLMSALLGFFDQIVPGTALYLVLSSALFYVPLCVLVGGTERRSAMNWLAGALLIFALVTPLLLVYQGTVWKDVLFANLSLSTFTCLILAQRSDRPRARIALVASAAILGALAASARQNGLIVGLFAAVALGVMMPAPYSMRRRATHALVWALVAVGAHFATHAAIEVTAARPIGSGMSWGLTVLHRYDVAGIIANGGPPFPSSPVTSPESEHIVTAFRRDYDPSRVDSLMSNGEVAAYFREMNRVPGHWWRMVRDNPLAWLEHRAAVFRWMVAPPDVRRCLPVWLGVDGPDTALAALGLEREVRPQDVALYTYAARWFETPLFVNATWVLIALVLAGLICLRKAGRTGDMAVLAMLASALAFTATFALIGIACDVRYLFLLPVACCGALAHLAHAAPQMQGEGEASARSVGQ</sequence>
<comment type="caution">
    <text evidence="2">The sequence shown here is derived from an EMBL/GenBank/DDBJ whole genome shotgun (WGS) entry which is preliminary data.</text>
</comment>
<name>A0ABS5F987_9PROT</name>
<feature type="transmembrane region" description="Helical" evidence="1">
    <location>
        <begin position="361"/>
        <end position="380"/>
    </location>
</feature>
<keyword evidence="1" id="KW-0472">Membrane</keyword>
<accession>A0ABS5F987</accession>
<feature type="transmembrane region" description="Helical" evidence="1">
    <location>
        <begin position="86"/>
        <end position="106"/>
    </location>
</feature>
<keyword evidence="3" id="KW-1185">Reference proteome</keyword>
<keyword evidence="1" id="KW-1133">Transmembrane helix</keyword>
<protein>
    <submittedName>
        <fullName evidence="2">GTPase-activating protein</fullName>
    </submittedName>
</protein>
<evidence type="ECO:0000313" key="2">
    <source>
        <dbReference type="EMBL" id="MBR0669129.1"/>
    </source>
</evidence>
<organism evidence="2 3">
    <name type="scientific">Plastoroseomonas hellenica</name>
    <dbReference type="NCBI Taxonomy" id="2687306"/>
    <lineage>
        <taxon>Bacteria</taxon>
        <taxon>Pseudomonadati</taxon>
        <taxon>Pseudomonadota</taxon>
        <taxon>Alphaproteobacteria</taxon>
        <taxon>Acetobacterales</taxon>
        <taxon>Acetobacteraceae</taxon>
        <taxon>Plastoroseomonas</taxon>
    </lineage>
</organism>
<evidence type="ECO:0000256" key="1">
    <source>
        <dbReference type="SAM" id="Phobius"/>
    </source>
</evidence>
<gene>
    <name evidence="2" type="ORF">GXW71_32565</name>
</gene>
<dbReference type="EMBL" id="JAAGBB010000084">
    <property type="protein sequence ID" value="MBR0669129.1"/>
    <property type="molecule type" value="Genomic_DNA"/>
</dbReference>
<feature type="transmembrane region" description="Helical" evidence="1">
    <location>
        <begin position="112"/>
        <end position="129"/>
    </location>
</feature>
<feature type="transmembrane region" description="Helical" evidence="1">
    <location>
        <begin position="136"/>
        <end position="154"/>
    </location>
</feature>
<feature type="transmembrane region" description="Helical" evidence="1">
    <location>
        <begin position="160"/>
        <end position="179"/>
    </location>
</feature>
<keyword evidence="1" id="KW-0812">Transmembrane</keyword>
<reference evidence="3" key="1">
    <citation type="journal article" date="2021" name="Syst. Appl. Microbiol.">
        <title>Roseomonas hellenica sp. nov., isolated from roots of wild-growing Alkanna tinctoria.</title>
        <authorList>
            <person name="Rat A."/>
            <person name="Naranjo H.D."/>
            <person name="Lebbe L."/>
            <person name="Cnockaert M."/>
            <person name="Krigas N."/>
            <person name="Grigoriadou K."/>
            <person name="Maloupa E."/>
            <person name="Willems A."/>
        </authorList>
    </citation>
    <scope>NUCLEOTIDE SEQUENCE [LARGE SCALE GENOMIC DNA]</scope>
    <source>
        <strain evidence="3">LMG 31523</strain>
    </source>
</reference>
<proteinExistence type="predicted"/>
<evidence type="ECO:0000313" key="3">
    <source>
        <dbReference type="Proteomes" id="UP001196870"/>
    </source>
</evidence>
<dbReference type="Proteomes" id="UP001196870">
    <property type="component" value="Unassembled WGS sequence"/>
</dbReference>
<feature type="transmembrane region" description="Helical" evidence="1">
    <location>
        <begin position="52"/>
        <end position="74"/>
    </location>
</feature>
<feature type="transmembrane region" description="Helical" evidence="1">
    <location>
        <begin position="186"/>
        <end position="204"/>
    </location>
</feature>
<feature type="transmembrane region" description="Helical" evidence="1">
    <location>
        <begin position="392"/>
        <end position="410"/>
    </location>
</feature>
<dbReference type="RefSeq" id="WP_211857825.1">
    <property type="nucleotide sequence ID" value="NZ_JAAGBB010000084.1"/>
</dbReference>